<keyword evidence="2" id="KW-0812">Transmembrane</keyword>
<evidence type="ECO:0000313" key="4">
    <source>
        <dbReference type="EMBL" id="MFC7322303.1"/>
    </source>
</evidence>
<dbReference type="Pfam" id="PF07228">
    <property type="entry name" value="SpoIIE"/>
    <property type="match status" value="1"/>
</dbReference>
<dbReference type="PROSITE" id="PS51746">
    <property type="entry name" value="PPM_2"/>
    <property type="match status" value="1"/>
</dbReference>
<dbReference type="PANTHER" id="PTHR43156">
    <property type="entry name" value="STAGE II SPORULATION PROTEIN E-RELATED"/>
    <property type="match status" value="1"/>
</dbReference>
<dbReference type="SMART" id="SM00332">
    <property type="entry name" value="PP2Cc"/>
    <property type="match status" value="1"/>
</dbReference>
<dbReference type="SMART" id="SM00331">
    <property type="entry name" value="PP2C_SIG"/>
    <property type="match status" value="1"/>
</dbReference>
<dbReference type="Pfam" id="PF19732">
    <property type="entry name" value="SpoIIE_N"/>
    <property type="match status" value="1"/>
</dbReference>
<dbReference type="SUPFAM" id="SSF81606">
    <property type="entry name" value="PP2C-like"/>
    <property type="match status" value="1"/>
</dbReference>
<dbReference type="InterPro" id="IPR052016">
    <property type="entry name" value="Bact_Sigma-Reg"/>
</dbReference>
<feature type="transmembrane region" description="Helical" evidence="2">
    <location>
        <begin position="48"/>
        <end position="72"/>
    </location>
</feature>
<feature type="transmembrane region" description="Helical" evidence="2">
    <location>
        <begin position="219"/>
        <end position="244"/>
    </location>
</feature>
<feature type="domain" description="PPM-type phosphatase" evidence="3">
    <location>
        <begin position="586"/>
        <end position="796"/>
    </location>
</feature>
<evidence type="ECO:0000256" key="1">
    <source>
        <dbReference type="ARBA" id="ARBA00022801"/>
    </source>
</evidence>
<feature type="transmembrane region" description="Helical" evidence="2">
    <location>
        <begin position="92"/>
        <end position="110"/>
    </location>
</feature>
<dbReference type="RefSeq" id="WP_289217198.1">
    <property type="nucleotide sequence ID" value="NZ_JAPVRC010000014.1"/>
</dbReference>
<gene>
    <name evidence="4" type="primary">spoIIE</name>
    <name evidence="4" type="ORF">ACFQMN_15655</name>
</gene>
<dbReference type="InterPro" id="IPR036457">
    <property type="entry name" value="PPM-type-like_dom_sf"/>
</dbReference>
<sequence length="815" mass="90914">MLGTVMKRASRQAMWREISFNRGIERMALNAFTFLANKGVFHMALSLLLGRAVILSSMAPFGVAFLAVIWWFKRPLMIPATVMMAVGASTYSYGHAGFIAGAAVSILLLSGLLNRLNQPQKWLPVMAAVASMIPRTLSLAFLDRWQLYEIFLLAAEGILTFILVLIFMQSLPLLSPQRYHPTLKNEEIVCFIILLASVLTGMIGFEFQGVAMVDVFARYLVVLLAYIAGAAIGSTVGVVTGLVLSLSQVEHLYQMSLLAFSGLLGGLLREGNKLGVSAGLFVSTILMGVYTGGSMSASLTASLFAIILFFLTPDRWVKRLSRFVPGTDEHGQEQQKYLQKVRDVTAVRVGKFSDVFEALAKSFHHNGLSKQEEDNTQEVDYFLSHVTEKTCQACFRKEKCWINQFDETHNLMTDLMEDIDQKGDVGRVMRNSLDQYCVKSQKVVDTMKQELSFYHANKQLKQQVQESRRFVAQQLHGVSEVMNNFAKEIVKEREHHEQKERIIHEALERLGINVAKLEIYTLDTGNIDLEVVIEIDQYRGEGEKLIAPLLSDILQETIVVTMEDISPYPNGRCLMTFGSAKHYTIESGVAHAAKGGGFISGDSYSMMELGRGKYALAISDGMGNGERAHEESVETLRLLKQILQSGIQESVAIQSINSILALRSNDEIFSTLDLAIIDLHFATSKFIKIGSTPSFIKRGDQIYSVESSNLPMGIIEDVDVDTTSEQLKAGDLLIMVSDGILEGPKHVENVEMWIKRKIREINVDDPQLMADILLDEVIRTKSGDIHDDMTVLVARIDHYMPEWSAIPFLKKQNLA</sequence>
<evidence type="ECO:0000256" key="2">
    <source>
        <dbReference type="SAM" id="Phobius"/>
    </source>
</evidence>
<accession>A0ABW2K658</accession>
<dbReference type="EC" id="3.1.3.16" evidence="4"/>
<dbReference type="NCBIfam" id="TIGR02865">
    <property type="entry name" value="spore_II_E"/>
    <property type="match status" value="1"/>
</dbReference>
<comment type="caution">
    <text evidence="4">The sequence shown here is derived from an EMBL/GenBank/DDBJ whole genome shotgun (WGS) entry which is preliminary data.</text>
</comment>
<name>A0ABW2K658_9BACI</name>
<proteinExistence type="predicted"/>
<dbReference type="InterPro" id="IPR001932">
    <property type="entry name" value="PPM-type_phosphatase-like_dom"/>
</dbReference>
<dbReference type="GO" id="GO:0004722">
    <property type="term" value="F:protein serine/threonine phosphatase activity"/>
    <property type="evidence" value="ECO:0007669"/>
    <property type="project" value="UniProtKB-EC"/>
</dbReference>
<organism evidence="4 5">
    <name type="scientific">Halobacillus campisalis</name>
    <dbReference type="NCBI Taxonomy" id="435909"/>
    <lineage>
        <taxon>Bacteria</taxon>
        <taxon>Bacillati</taxon>
        <taxon>Bacillota</taxon>
        <taxon>Bacilli</taxon>
        <taxon>Bacillales</taxon>
        <taxon>Bacillaceae</taxon>
        <taxon>Halobacillus</taxon>
    </lineage>
</organism>
<feature type="transmembrane region" description="Helical" evidence="2">
    <location>
        <begin position="251"/>
        <end position="268"/>
    </location>
</feature>
<evidence type="ECO:0000313" key="5">
    <source>
        <dbReference type="Proteomes" id="UP001596494"/>
    </source>
</evidence>
<dbReference type="Proteomes" id="UP001596494">
    <property type="component" value="Unassembled WGS sequence"/>
</dbReference>
<feature type="transmembrane region" description="Helical" evidence="2">
    <location>
        <begin position="188"/>
        <end position="207"/>
    </location>
</feature>
<feature type="transmembrane region" description="Helical" evidence="2">
    <location>
        <begin position="280"/>
        <end position="311"/>
    </location>
</feature>
<dbReference type="InterPro" id="IPR045768">
    <property type="entry name" value="SpoIIE_N"/>
</dbReference>
<dbReference type="InterPro" id="IPR014221">
    <property type="entry name" value="SpoII_E"/>
</dbReference>
<keyword evidence="5" id="KW-1185">Reference proteome</keyword>
<evidence type="ECO:0000259" key="3">
    <source>
        <dbReference type="PROSITE" id="PS51746"/>
    </source>
</evidence>
<keyword evidence="2" id="KW-1133">Transmembrane helix</keyword>
<dbReference type="EMBL" id="JBHTBY010000016">
    <property type="protein sequence ID" value="MFC7322303.1"/>
    <property type="molecule type" value="Genomic_DNA"/>
</dbReference>
<feature type="transmembrane region" description="Helical" evidence="2">
    <location>
        <begin position="148"/>
        <end position="167"/>
    </location>
</feature>
<keyword evidence="1 4" id="KW-0378">Hydrolase</keyword>
<keyword evidence="2" id="KW-0472">Membrane</keyword>
<protein>
    <submittedName>
        <fullName evidence="4">Stage II sporulation protein E</fullName>
        <ecNumber evidence="4">3.1.3.16</ecNumber>
    </submittedName>
</protein>
<reference evidence="5" key="1">
    <citation type="journal article" date="2019" name="Int. J. Syst. Evol. Microbiol.">
        <title>The Global Catalogue of Microorganisms (GCM) 10K type strain sequencing project: providing services to taxonomists for standard genome sequencing and annotation.</title>
        <authorList>
            <consortium name="The Broad Institute Genomics Platform"/>
            <consortium name="The Broad Institute Genome Sequencing Center for Infectious Disease"/>
            <person name="Wu L."/>
            <person name="Ma J."/>
        </authorList>
    </citation>
    <scope>NUCLEOTIDE SEQUENCE [LARGE SCALE GENOMIC DNA]</scope>
    <source>
        <strain evidence="5">CCUG 73951</strain>
    </source>
</reference>
<dbReference type="PANTHER" id="PTHR43156:SF2">
    <property type="entry name" value="STAGE II SPORULATION PROTEIN E"/>
    <property type="match status" value="1"/>
</dbReference>
<dbReference type="Gene3D" id="3.60.40.10">
    <property type="entry name" value="PPM-type phosphatase domain"/>
    <property type="match status" value="1"/>
</dbReference>